<dbReference type="InterPro" id="IPR013604">
    <property type="entry name" value="7TM_chemorcpt"/>
</dbReference>
<evidence type="ECO:0000256" key="2">
    <source>
        <dbReference type="ARBA" id="ARBA00022475"/>
    </source>
</evidence>
<dbReference type="GO" id="GO:0005886">
    <property type="term" value="C:plasma membrane"/>
    <property type="evidence" value="ECO:0007669"/>
    <property type="project" value="UniProtKB-SubCell"/>
</dbReference>
<feature type="transmembrane region" description="Helical" evidence="6">
    <location>
        <begin position="356"/>
        <end position="382"/>
    </location>
</feature>
<feature type="transmembrane region" description="Helical" evidence="6">
    <location>
        <begin position="774"/>
        <end position="794"/>
    </location>
</feature>
<proteinExistence type="predicted"/>
<evidence type="ECO:0000256" key="4">
    <source>
        <dbReference type="ARBA" id="ARBA00022989"/>
    </source>
</evidence>
<protein>
    <submittedName>
        <fullName evidence="7">AGAP009256-PE-like protein</fullName>
    </submittedName>
</protein>
<keyword evidence="9" id="KW-1185">Reference proteome</keyword>
<dbReference type="EMBL" id="KE525346">
    <property type="protein sequence ID" value="KFB49512.1"/>
    <property type="molecule type" value="Genomic_DNA"/>
</dbReference>
<dbReference type="Proteomes" id="UP000030765">
    <property type="component" value="Unassembled WGS sequence"/>
</dbReference>
<comment type="subcellular location">
    <subcellularLocation>
        <location evidence="1">Cell membrane</location>
        <topology evidence="1">Multi-pass membrane protein</topology>
    </subcellularLocation>
</comment>
<feature type="transmembrane region" description="Helical" evidence="6">
    <location>
        <begin position="699"/>
        <end position="719"/>
    </location>
</feature>
<feature type="transmembrane region" description="Helical" evidence="6">
    <location>
        <begin position="514"/>
        <end position="532"/>
    </location>
</feature>
<keyword evidence="2" id="KW-1003">Cell membrane</keyword>
<gene>
    <name evidence="7" type="ORF">ZHAS_00017716</name>
</gene>
<reference evidence="7 9" key="1">
    <citation type="journal article" date="2014" name="BMC Genomics">
        <title>Genome sequence of Anopheles sinensis provides insight into genetics basis of mosquito competence for malaria parasites.</title>
        <authorList>
            <person name="Zhou D."/>
            <person name="Zhang D."/>
            <person name="Ding G."/>
            <person name="Shi L."/>
            <person name="Hou Q."/>
            <person name="Ye Y."/>
            <person name="Xu Y."/>
            <person name="Zhou H."/>
            <person name="Xiong C."/>
            <person name="Li S."/>
            <person name="Yu J."/>
            <person name="Hong S."/>
            <person name="Yu X."/>
            <person name="Zou P."/>
            <person name="Chen C."/>
            <person name="Chang X."/>
            <person name="Wang W."/>
            <person name="Lv Y."/>
            <person name="Sun Y."/>
            <person name="Ma L."/>
            <person name="Shen B."/>
            <person name="Zhu C."/>
        </authorList>
    </citation>
    <scope>NUCLEOTIDE SEQUENCE [LARGE SCALE GENOMIC DNA]</scope>
</reference>
<evidence type="ECO:0000313" key="7">
    <source>
        <dbReference type="EMBL" id="KFB49512.1"/>
    </source>
</evidence>
<feature type="transmembrane region" description="Helical" evidence="6">
    <location>
        <begin position="233"/>
        <end position="254"/>
    </location>
</feature>
<name>A0A084WH18_ANOSI</name>
<feature type="transmembrane region" description="Helical" evidence="6">
    <location>
        <begin position="123"/>
        <end position="145"/>
    </location>
</feature>
<dbReference type="VEuPathDB" id="VectorBase:ASIC017716"/>
<sequence>MWLFLFKVLYIKGVLLGVIPFRFQLYPASLECRSILLYYCYLVAIVGQGVRFLMNFFWAWNYASEFFVLRVASIFNYCLESVTLALPVFYVLSYRKEMIVYFNYLKQLYYSPLLIGRIRLEKWLWKCIHFNLLYDIVYFTTMMAYGILSSDSPPNTMVAYVLCMYLTTFSKATVLLIMYGVGQYLLNVWKSMNAVLLPSGQTSTQYGWNELMLLYDQLWKCCECFKALFGIPIMCYLLLEFIHSTVILYTLSSIFLLGKANLTPIEIVLAVEELSWAVFDLLYVMVIIGTCSQIKDEVLYIKGVLLGVIPFRFQLYPASLECRSILLCYCYFVTIIGQSVRFLMNFFWAWNYAPEFFVLRAASIFNYVLESVVLALPVFYVLLYRNEVIVFFNYLKKLYFCPLLTRRVRPERWLWKCIRFNLLYNIVYIGTMIVYFIFSSDFPPKTMVVYVLCMYITTFSKATVLLIMYGAGQYLLIVWNTMNNILLLTGQASTQCVWNELMLLYDQLWKCCKCFNALFGIPIMCYLLLEIIHSTVTLYTVSSVFLLGKANLTLTELLLSAEELSWAVFDLLCVMVIVGTCSQIKDEDARLFMNFVWAWNYSPEYVVLRATSIFNYFSESVVLALPVLYILSYRKKVLGFFNCLKQLYYSSLLTGRVQLEKWRWNCIHYNLFYDVMYIITMVSYGILSSDFPPEVMVAYVPFLCFTTLSKVIVLLIMYGSGQYLLIVWKSMNSVLLSGGQTSSLCVWDEFMLLYDQLWKCCECFKALFGIPIMCYLFLVFLHTTVTLYTLSSMFLLGKANLTPIEIVVSYGELFWIGFDLLYIMLIVGTCSLVKDEYNY</sequence>
<feature type="transmembrane region" description="Helical" evidence="6">
    <location>
        <begin position="74"/>
        <end position="92"/>
    </location>
</feature>
<feature type="transmembrane region" description="Helical" evidence="6">
    <location>
        <begin position="6"/>
        <end position="23"/>
    </location>
</feature>
<dbReference type="VEuPathDB" id="VectorBase:ASIS019283"/>
<accession>A0A084WH18</accession>
<dbReference type="OMA" id="HVTLYMF"/>
<feature type="transmembrane region" description="Helical" evidence="6">
    <location>
        <begin position="605"/>
        <end position="631"/>
    </location>
</feature>
<dbReference type="EnsemblMetazoa" id="ASIC017716-RA">
    <property type="protein sequence ID" value="ASIC017716-PA"/>
    <property type="gene ID" value="ASIC017716"/>
</dbReference>
<evidence type="ECO:0000256" key="6">
    <source>
        <dbReference type="SAM" id="Phobius"/>
    </source>
</evidence>
<dbReference type="GO" id="GO:0050909">
    <property type="term" value="P:sensory perception of taste"/>
    <property type="evidence" value="ECO:0007669"/>
    <property type="project" value="InterPro"/>
</dbReference>
<keyword evidence="3 6" id="KW-0812">Transmembrane</keyword>
<keyword evidence="5 6" id="KW-0472">Membrane</keyword>
<feature type="transmembrane region" description="Helical" evidence="6">
    <location>
        <begin position="666"/>
        <end position="687"/>
    </location>
</feature>
<feature type="transmembrane region" description="Helical" evidence="6">
    <location>
        <begin position="417"/>
        <end position="437"/>
    </location>
</feature>
<evidence type="ECO:0000256" key="5">
    <source>
        <dbReference type="ARBA" id="ARBA00023136"/>
    </source>
</evidence>
<reference evidence="8" key="2">
    <citation type="submission" date="2020-05" db="UniProtKB">
        <authorList>
            <consortium name="EnsemblMetazoa"/>
        </authorList>
    </citation>
    <scope>IDENTIFICATION</scope>
</reference>
<evidence type="ECO:0000256" key="3">
    <source>
        <dbReference type="ARBA" id="ARBA00022692"/>
    </source>
</evidence>
<feature type="transmembrane region" description="Helical" evidence="6">
    <location>
        <begin position="324"/>
        <end position="344"/>
    </location>
</feature>
<feature type="transmembrane region" description="Helical" evidence="6">
    <location>
        <begin position="157"/>
        <end position="182"/>
    </location>
</feature>
<feature type="transmembrane region" description="Helical" evidence="6">
    <location>
        <begin position="274"/>
        <end position="292"/>
    </location>
</feature>
<feature type="transmembrane region" description="Helical" evidence="6">
    <location>
        <begin position="814"/>
        <end position="833"/>
    </location>
</feature>
<keyword evidence="4 6" id="KW-1133">Transmembrane helix</keyword>
<feature type="transmembrane region" description="Helical" evidence="6">
    <location>
        <begin position="449"/>
        <end position="472"/>
    </location>
</feature>
<feature type="transmembrane region" description="Helical" evidence="6">
    <location>
        <begin position="35"/>
        <end position="54"/>
    </location>
</feature>
<dbReference type="AlphaFoldDB" id="A0A084WH18"/>
<evidence type="ECO:0000313" key="9">
    <source>
        <dbReference type="Proteomes" id="UP000030765"/>
    </source>
</evidence>
<dbReference type="Pfam" id="PF08395">
    <property type="entry name" value="7tm_7"/>
    <property type="match status" value="2"/>
</dbReference>
<evidence type="ECO:0000313" key="8">
    <source>
        <dbReference type="EnsemblMetazoa" id="ASIC017716-PA"/>
    </source>
</evidence>
<evidence type="ECO:0000256" key="1">
    <source>
        <dbReference type="ARBA" id="ARBA00004651"/>
    </source>
</evidence>
<dbReference type="EMBL" id="ATLV01023778">
    <property type="status" value="NOT_ANNOTATED_CDS"/>
    <property type="molecule type" value="Genomic_DNA"/>
</dbReference>
<organism evidence="7">
    <name type="scientific">Anopheles sinensis</name>
    <name type="common">Mosquito</name>
    <dbReference type="NCBI Taxonomy" id="74873"/>
    <lineage>
        <taxon>Eukaryota</taxon>
        <taxon>Metazoa</taxon>
        <taxon>Ecdysozoa</taxon>
        <taxon>Arthropoda</taxon>
        <taxon>Hexapoda</taxon>
        <taxon>Insecta</taxon>
        <taxon>Pterygota</taxon>
        <taxon>Neoptera</taxon>
        <taxon>Endopterygota</taxon>
        <taxon>Diptera</taxon>
        <taxon>Nematocera</taxon>
        <taxon>Culicoidea</taxon>
        <taxon>Culicidae</taxon>
        <taxon>Anophelinae</taxon>
        <taxon>Anopheles</taxon>
    </lineage>
</organism>